<feature type="transmembrane region" description="Helical" evidence="14">
    <location>
        <begin position="562"/>
        <end position="584"/>
    </location>
</feature>
<evidence type="ECO:0000259" key="15">
    <source>
        <dbReference type="Pfam" id="PF08016"/>
    </source>
</evidence>
<evidence type="ECO:0000256" key="3">
    <source>
        <dbReference type="ARBA" id="ARBA00022448"/>
    </source>
</evidence>
<keyword evidence="9 14" id="KW-0472">Membrane</keyword>
<evidence type="ECO:0008006" key="19">
    <source>
        <dbReference type="Google" id="ProtNLM"/>
    </source>
</evidence>
<evidence type="ECO:0000256" key="7">
    <source>
        <dbReference type="ARBA" id="ARBA00022989"/>
    </source>
</evidence>
<evidence type="ECO:0000256" key="13">
    <source>
        <dbReference type="SAM" id="MobiDB-lite"/>
    </source>
</evidence>
<evidence type="ECO:0000256" key="6">
    <source>
        <dbReference type="ARBA" id="ARBA00022753"/>
    </source>
</evidence>
<feature type="domain" description="Polycystin cation channel PKD1/PKD2" evidence="15">
    <location>
        <begin position="463"/>
        <end position="590"/>
    </location>
</feature>
<dbReference type="PANTHER" id="PTHR12127:SF7">
    <property type="entry name" value="SD02261P"/>
    <property type="match status" value="1"/>
</dbReference>
<keyword evidence="8" id="KW-0406">Ion transport</keyword>
<feature type="domain" description="Mucolipin extracytosolic" evidence="16">
    <location>
        <begin position="154"/>
        <end position="346"/>
    </location>
</feature>
<keyword evidence="7 14" id="KW-1133">Transmembrane helix</keyword>
<dbReference type="Pfam" id="PF08016">
    <property type="entry name" value="PKD_channel"/>
    <property type="match status" value="1"/>
</dbReference>
<evidence type="ECO:0000313" key="18">
    <source>
        <dbReference type="Proteomes" id="UP001187531"/>
    </source>
</evidence>
<feature type="transmembrane region" description="Helical" evidence="14">
    <location>
        <begin position="494"/>
        <end position="516"/>
    </location>
</feature>
<dbReference type="CDD" id="cd21050">
    <property type="entry name" value="ELD_TRPML"/>
    <property type="match status" value="1"/>
</dbReference>
<keyword evidence="11" id="KW-0407">Ion channel</keyword>
<sequence length="654" mass="76348">MAMNSIQTTIADHCHDESYIQFDQETVDATDIDFDIQPGIMASQAQSARESVHEVSTEELRRILEQSMKETPADSRQNEEISSSPEHLDYGTNEPISLPGDDKMRRKLKFFFMNPIQKWQARRRFPFKLLLQIIKIILVTGQIYMFAAYRYGHVDYARNSQLSFFHLFMKDWDPSMETPTYPPSSGPVPIYMIDDFYDYIDFAVISYSQLEEVAIGQYYHIKNDKSILPISFCRKMFNDTKGWQNNTFVFTDTVDDRCIDIRVEPGLDQNFSSKDFFNEHGFEVNLRSLVSAKLDLKLRTVNLRPVGPFTGPECYRFEIFLSFESVQNGGHVLVDLSSEPTHVHCRESKQLQSIYSDNHYDLLLRRLMNVLVIIICFLSLILCLRALISAQILRGETVRFFRKRFQKELSFGEKMEFLNKWYLTILLNDILLLSGCILKDQIENKIVNDAWWDFCSVLLGTGNLFVWFGVLRYLGFFRTYNILIVTLHFALPNVFRFLLCAALIYCGFTFAGWLIFGPYHFKFGSLSTTSECLFSLLNGDDMFETFRELTATSPLIWWCSRIYLYSFISLFIYIVLSLFIALIMDSYETIKSFYKEGGPKSDLRDFITRCEEPLHSGLFRVESEGTVIKYLRRMLFKGTNHRERESLLQSLDTR</sequence>
<feature type="transmembrane region" description="Helical" evidence="14">
    <location>
        <begin position="450"/>
        <end position="474"/>
    </location>
</feature>
<reference evidence="17" key="1">
    <citation type="submission" date="2023-07" db="EMBL/GenBank/DDBJ databases">
        <title>Chromosome-level genome assembly of Artemia franciscana.</title>
        <authorList>
            <person name="Jo E."/>
        </authorList>
    </citation>
    <scope>NUCLEOTIDE SEQUENCE</scope>
    <source>
        <tissue evidence="17">Whole body</tissue>
    </source>
</reference>
<keyword evidence="6" id="KW-0967">Endosome</keyword>
<comment type="catalytic activity">
    <reaction evidence="12">
        <text>Ca(2+)(in) = Ca(2+)(out)</text>
        <dbReference type="Rhea" id="RHEA:29671"/>
        <dbReference type="ChEBI" id="CHEBI:29108"/>
    </reaction>
</comment>
<feature type="transmembrane region" description="Helical" evidence="14">
    <location>
        <begin position="370"/>
        <end position="393"/>
    </location>
</feature>
<dbReference type="InterPro" id="IPR013122">
    <property type="entry name" value="PKD1_2_channel"/>
</dbReference>
<dbReference type="EMBL" id="JAVRJZ010000021">
    <property type="protein sequence ID" value="KAK2705313.1"/>
    <property type="molecule type" value="Genomic_DNA"/>
</dbReference>
<keyword evidence="4" id="KW-1003">Cell membrane</keyword>
<evidence type="ECO:0000259" key="16">
    <source>
        <dbReference type="Pfam" id="PF21381"/>
    </source>
</evidence>
<name>A0AA88KSV2_ARTSF</name>
<evidence type="ECO:0000313" key="17">
    <source>
        <dbReference type="EMBL" id="KAK2705313.1"/>
    </source>
</evidence>
<dbReference type="GO" id="GO:0072345">
    <property type="term" value="F:NAADP-sensitive calcium-release channel activity"/>
    <property type="evidence" value="ECO:0007669"/>
    <property type="project" value="TreeGrafter"/>
</dbReference>
<protein>
    <recommendedName>
        <fullName evidence="19">Polycystin cation channel PKD1/PKD2 domain-containing protein</fullName>
    </recommendedName>
</protein>
<comment type="subcellular location">
    <subcellularLocation>
        <location evidence="2">Cell membrane</location>
        <topology evidence="2">Multi-pass membrane protein</topology>
    </subcellularLocation>
    <subcellularLocation>
        <location evidence="1">Endosome membrane</location>
        <topology evidence="1">Multi-pass membrane protein</topology>
    </subcellularLocation>
</comment>
<gene>
    <name evidence="17" type="ORF">QYM36_017377</name>
</gene>
<dbReference type="PANTHER" id="PTHR12127">
    <property type="entry name" value="MUCOLIPIN"/>
    <property type="match status" value="1"/>
</dbReference>
<dbReference type="Gene3D" id="1.10.287.70">
    <property type="match status" value="1"/>
</dbReference>
<evidence type="ECO:0000256" key="10">
    <source>
        <dbReference type="ARBA" id="ARBA00023157"/>
    </source>
</evidence>
<evidence type="ECO:0000256" key="14">
    <source>
        <dbReference type="SAM" id="Phobius"/>
    </source>
</evidence>
<keyword evidence="10" id="KW-1015">Disulfide bond</keyword>
<dbReference type="GO" id="GO:0010008">
    <property type="term" value="C:endosome membrane"/>
    <property type="evidence" value="ECO:0007669"/>
    <property type="project" value="UniProtKB-SubCell"/>
</dbReference>
<dbReference type="AlphaFoldDB" id="A0AA88KSV2"/>
<evidence type="ECO:0000256" key="8">
    <source>
        <dbReference type="ARBA" id="ARBA00023065"/>
    </source>
</evidence>
<evidence type="ECO:0000256" key="9">
    <source>
        <dbReference type="ARBA" id="ARBA00023136"/>
    </source>
</evidence>
<proteinExistence type="predicted"/>
<dbReference type="FunFam" id="1.10.287.70:FF:000033">
    <property type="entry name" value="Mucolipin 1"/>
    <property type="match status" value="1"/>
</dbReference>
<evidence type="ECO:0000256" key="5">
    <source>
        <dbReference type="ARBA" id="ARBA00022692"/>
    </source>
</evidence>
<evidence type="ECO:0000256" key="4">
    <source>
        <dbReference type="ARBA" id="ARBA00022475"/>
    </source>
</evidence>
<evidence type="ECO:0000256" key="1">
    <source>
        <dbReference type="ARBA" id="ARBA00004337"/>
    </source>
</evidence>
<dbReference type="Pfam" id="PF21381">
    <property type="entry name" value="MCLN_ECD"/>
    <property type="match status" value="1"/>
</dbReference>
<keyword evidence="5 14" id="KW-0812">Transmembrane</keyword>
<dbReference type="GO" id="GO:0005765">
    <property type="term" value="C:lysosomal membrane"/>
    <property type="evidence" value="ECO:0007669"/>
    <property type="project" value="TreeGrafter"/>
</dbReference>
<evidence type="ECO:0000256" key="2">
    <source>
        <dbReference type="ARBA" id="ARBA00004651"/>
    </source>
</evidence>
<comment type="caution">
    <text evidence="17">The sequence shown here is derived from an EMBL/GenBank/DDBJ whole genome shotgun (WGS) entry which is preliminary data.</text>
</comment>
<dbReference type="Proteomes" id="UP001187531">
    <property type="component" value="Unassembled WGS sequence"/>
</dbReference>
<dbReference type="GO" id="GO:0005886">
    <property type="term" value="C:plasma membrane"/>
    <property type="evidence" value="ECO:0007669"/>
    <property type="project" value="UniProtKB-SubCell"/>
</dbReference>
<evidence type="ECO:0000256" key="11">
    <source>
        <dbReference type="ARBA" id="ARBA00023303"/>
    </source>
</evidence>
<feature type="transmembrane region" description="Helical" evidence="14">
    <location>
        <begin position="129"/>
        <end position="149"/>
    </location>
</feature>
<keyword evidence="18" id="KW-1185">Reference proteome</keyword>
<feature type="region of interest" description="Disordered" evidence="13">
    <location>
        <begin position="67"/>
        <end position="96"/>
    </location>
</feature>
<feature type="compositionally biased region" description="Basic and acidic residues" evidence="13">
    <location>
        <begin position="67"/>
        <end position="79"/>
    </location>
</feature>
<keyword evidence="3" id="KW-0813">Transport</keyword>
<dbReference type="InterPro" id="IPR039031">
    <property type="entry name" value="Mucolipin"/>
</dbReference>
<dbReference type="InterPro" id="IPR049134">
    <property type="entry name" value="MCLN_ECD"/>
</dbReference>
<evidence type="ECO:0000256" key="12">
    <source>
        <dbReference type="ARBA" id="ARBA00036634"/>
    </source>
</evidence>
<accession>A0AA88KSV2</accession>
<organism evidence="17 18">
    <name type="scientific">Artemia franciscana</name>
    <name type="common">Brine shrimp</name>
    <name type="synonym">Artemia sanfranciscana</name>
    <dbReference type="NCBI Taxonomy" id="6661"/>
    <lineage>
        <taxon>Eukaryota</taxon>
        <taxon>Metazoa</taxon>
        <taxon>Ecdysozoa</taxon>
        <taxon>Arthropoda</taxon>
        <taxon>Crustacea</taxon>
        <taxon>Branchiopoda</taxon>
        <taxon>Anostraca</taxon>
        <taxon>Artemiidae</taxon>
        <taxon>Artemia</taxon>
    </lineage>
</organism>